<accession>A0AA40CDU3</accession>
<organism evidence="2 3">
    <name type="scientific">Bombardia bombarda</name>
    <dbReference type="NCBI Taxonomy" id="252184"/>
    <lineage>
        <taxon>Eukaryota</taxon>
        <taxon>Fungi</taxon>
        <taxon>Dikarya</taxon>
        <taxon>Ascomycota</taxon>
        <taxon>Pezizomycotina</taxon>
        <taxon>Sordariomycetes</taxon>
        <taxon>Sordariomycetidae</taxon>
        <taxon>Sordariales</taxon>
        <taxon>Lasiosphaeriaceae</taxon>
        <taxon>Bombardia</taxon>
    </lineage>
</organism>
<evidence type="ECO:0000313" key="2">
    <source>
        <dbReference type="EMBL" id="KAK0634580.1"/>
    </source>
</evidence>
<sequence>MTIPEDLEPPKSVLSSLNGWGSSSMPAMGMATLITALHWRPFQALPMLFTPLLMFSSYVNLAGFKMDSAGMTAAWSGMYVLLAARRRPASLRNKFTLRGAVRATAMGLGVANTVAGGYTYATGDRKVEEEERVERDRWGMYNKE</sequence>
<dbReference type="AlphaFoldDB" id="A0AA40CDU3"/>
<gene>
    <name evidence="2" type="ORF">B0T17DRAFT_586349</name>
</gene>
<reference evidence="2" key="1">
    <citation type="submission" date="2023-06" db="EMBL/GenBank/DDBJ databases">
        <title>Genome-scale phylogeny and comparative genomics of the fungal order Sordariales.</title>
        <authorList>
            <consortium name="Lawrence Berkeley National Laboratory"/>
            <person name="Hensen N."/>
            <person name="Bonometti L."/>
            <person name="Westerberg I."/>
            <person name="Brannstrom I.O."/>
            <person name="Guillou S."/>
            <person name="Cros-Aarteil S."/>
            <person name="Calhoun S."/>
            <person name="Haridas S."/>
            <person name="Kuo A."/>
            <person name="Mondo S."/>
            <person name="Pangilinan J."/>
            <person name="Riley R."/>
            <person name="LaButti K."/>
            <person name="Andreopoulos B."/>
            <person name="Lipzen A."/>
            <person name="Chen C."/>
            <person name="Yanf M."/>
            <person name="Daum C."/>
            <person name="Ng V."/>
            <person name="Clum A."/>
            <person name="Steindorff A."/>
            <person name="Ohm R."/>
            <person name="Martin F."/>
            <person name="Silar P."/>
            <person name="Natvig D."/>
            <person name="Lalanne C."/>
            <person name="Gautier V."/>
            <person name="Ament-velasquez S.L."/>
            <person name="Kruys A."/>
            <person name="Hutchinson M.I."/>
            <person name="Powell A.J."/>
            <person name="Barry K."/>
            <person name="Miller A.N."/>
            <person name="Grigoriev I.V."/>
            <person name="Debuchy R."/>
            <person name="Gladieux P."/>
            <person name="Thoren M.H."/>
            <person name="Johannesson H."/>
        </authorList>
    </citation>
    <scope>NUCLEOTIDE SEQUENCE</scope>
    <source>
        <strain evidence="2">SMH3391-2</strain>
    </source>
</reference>
<keyword evidence="1" id="KW-0812">Transmembrane</keyword>
<keyword evidence="1" id="KW-0472">Membrane</keyword>
<keyword evidence="1" id="KW-1133">Transmembrane helix</keyword>
<proteinExistence type="predicted"/>
<name>A0AA40CDU3_9PEZI</name>
<feature type="transmembrane region" description="Helical" evidence="1">
    <location>
        <begin position="44"/>
        <end position="62"/>
    </location>
</feature>
<evidence type="ECO:0000256" key="1">
    <source>
        <dbReference type="SAM" id="Phobius"/>
    </source>
</evidence>
<protein>
    <submittedName>
        <fullName evidence="2">Uncharacterized protein</fullName>
    </submittedName>
</protein>
<dbReference type="Proteomes" id="UP001174934">
    <property type="component" value="Unassembled WGS sequence"/>
</dbReference>
<dbReference type="EMBL" id="JAULSR010000001">
    <property type="protein sequence ID" value="KAK0634580.1"/>
    <property type="molecule type" value="Genomic_DNA"/>
</dbReference>
<comment type="caution">
    <text evidence="2">The sequence shown here is derived from an EMBL/GenBank/DDBJ whole genome shotgun (WGS) entry which is preliminary data.</text>
</comment>
<keyword evidence="3" id="KW-1185">Reference proteome</keyword>
<evidence type="ECO:0000313" key="3">
    <source>
        <dbReference type="Proteomes" id="UP001174934"/>
    </source>
</evidence>